<evidence type="ECO:0000313" key="3">
    <source>
        <dbReference type="EMBL" id="BBD99044.1"/>
    </source>
</evidence>
<accession>A0A494W3D0</accession>
<dbReference type="EMBL" id="AP018664">
    <property type="protein sequence ID" value="BBD99044.1"/>
    <property type="molecule type" value="Genomic_DNA"/>
</dbReference>
<dbReference type="AlphaFoldDB" id="A0A494W3D0"/>
<evidence type="ECO:0000256" key="2">
    <source>
        <dbReference type="SAM" id="SignalP"/>
    </source>
</evidence>
<reference evidence="3 4" key="1">
    <citation type="submission" date="2018-05" db="EMBL/GenBank/DDBJ databases">
        <title>Complete Genome Sequence of the Nonylphenol-Degrading Bacterium Sphingobium amiense DSM 16289T.</title>
        <authorList>
            <person name="Ootsuka M."/>
            <person name="Nishizawa T."/>
            <person name="Ohta H."/>
        </authorList>
    </citation>
    <scope>NUCLEOTIDE SEQUENCE [LARGE SCALE GENOMIC DNA]</scope>
    <source>
        <strain evidence="3 4">DSM 16289</strain>
    </source>
</reference>
<protein>
    <submittedName>
        <fullName evidence="3">Uncharacterized protein</fullName>
    </submittedName>
</protein>
<evidence type="ECO:0000313" key="4">
    <source>
        <dbReference type="Proteomes" id="UP000279959"/>
    </source>
</evidence>
<feature type="signal peptide" evidence="2">
    <location>
        <begin position="1"/>
        <end position="27"/>
    </location>
</feature>
<dbReference type="RefSeq" id="WP_126516855.1">
    <property type="nucleotide sequence ID" value="NZ_AP018664.1"/>
</dbReference>
<keyword evidence="4" id="KW-1185">Reference proteome</keyword>
<organism evidence="3 4">
    <name type="scientific">Sphingobium amiense</name>
    <dbReference type="NCBI Taxonomy" id="135719"/>
    <lineage>
        <taxon>Bacteria</taxon>
        <taxon>Pseudomonadati</taxon>
        <taxon>Pseudomonadota</taxon>
        <taxon>Alphaproteobacteria</taxon>
        <taxon>Sphingomonadales</taxon>
        <taxon>Sphingomonadaceae</taxon>
        <taxon>Sphingobium</taxon>
    </lineage>
</organism>
<gene>
    <name evidence="3" type="ORF">SAMIE_1025450</name>
</gene>
<feature type="region of interest" description="Disordered" evidence="1">
    <location>
        <begin position="26"/>
        <end position="56"/>
    </location>
</feature>
<dbReference type="Proteomes" id="UP000279959">
    <property type="component" value="Chromosome"/>
</dbReference>
<sequence length="183" mass="18583">MADRAGRGSRTRRLALMAMLAPLASCVAPGTNRPTPQPVAQAAPQPSSPAPAPVQPVAPVEWQDRPVLPGQWTYAADAGGSVAAFGADGRLTLRCDRAAGRVALGGPGAAASVTVRTSYGAASWPATAGSTPGTWIAARAASDPVLDQIAYSRGKIAVEVPGQPALILPAWAELGRVVEDCRG</sequence>
<feature type="compositionally biased region" description="Pro residues" evidence="1">
    <location>
        <begin position="46"/>
        <end position="56"/>
    </location>
</feature>
<name>A0A494W3D0_9SPHN</name>
<feature type="chain" id="PRO_5019817349" evidence="2">
    <location>
        <begin position="28"/>
        <end position="183"/>
    </location>
</feature>
<keyword evidence="2" id="KW-0732">Signal</keyword>
<proteinExistence type="predicted"/>
<evidence type="ECO:0000256" key="1">
    <source>
        <dbReference type="SAM" id="MobiDB-lite"/>
    </source>
</evidence>
<dbReference type="KEGG" id="sami:SAMIE_1025450"/>